<gene>
    <name evidence="3" type="ORF">Sradi_3720400</name>
</gene>
<dbReference type="PROSITE" id="PS52045">
    <property type="entry name" value="NEPROSIN_PEP_CD"/>
    <property type="match status" value="1"/>
</dbReference>
<evidence type="ECO:0000256" key="1">
    <source>
        <dbReference type="SAM" id="MobiDB-lite"/>
    </source>
</evidence>
<evidence type="ECO:0000259" key="2">
    <source>
        <dbReference type="PROSITE" id="PS52045"/>
    </source>
</evidence>
<dbReference type="AlphaFoldDB" id="A0AAW2PXW6"/>
<accession>A0AAW2PXW6</accession>
<dbReference type="PANTHER" id="PTHR31589">
    <property type="entry name" value="PROTEIN, PUTATIVE (DUF239)-RELATED-RELATED"/>
    <property type="match status" value="1"/>
</dbReference>
<protein>
    <recommendedName>
        <fullName evidence="2">Neprosin PEP catalytic domain-containing protein</fullName>
    </recommendedName>
</protein>
<evidence type="ECO:0000313" key="3">
    <source>
        <dbReference type="EMBL" id="KAL0360359.1"/>
    </source>
</evidence>
<dbReference type="InterPro" id="IPR004314">
    <property type="entry name" value="Neprosin"/>
</dbReference>
<reference evidence="3" key="2">
    <citation type="journal article" date="2024" name="Plant">
        <title>Genomic evolution and insights into agronomic trait innovations of Sesamum species.</title>
        <authorList>
            <person name="Miao H."/>
            <person name="Wang L."/>
            <person name="Qu L."/>
            <person name="Liu H."/>
            <person name="Sun Y."/>
            <person name="Le M."/>
            <person name="Wang Q."/>
            <person name="Wei S."/>
            <person name="Zheng Y."/>
            <person name="Lin W."/>
            <person name="Duan Y."/>
            <person name="Cao H."/>
            <person name="Xiong S."/>
            <person name="Wang X."/>
            <person name="Wei L."/>
            <person name="Li C."/>
            <person name="Ma Q."/>
            <person name="Ju M."/>
            <person name="Zhao R."/>
            <person name="Li G."/>
            <person name="Mu C."/>
            <person name="Tian Q."/>
            <person name="Mei H."/>
            <person name="Zhang T."/>
            <person name="Gao T."/>
            <person name="Zhang H."/>
        </authorList>
    </citation>
    <scope>NUCLEOTIDE SEQUENCE</scope>
    <source>
        <strain evidence="3">G02</strain>
    </source>
</reference>
<dbReference type="Pfam" id="PF03080">
    <property type="entry name" value="Neprosin"/>
    <property type="match status" value="2"/>
</dbReference>
<dbReference type="PANTHER" id="PTHR31589:SF56">
    <property type="entry name" value="NEPROSIN DOMAIN-CONTAINING PROTEIN"/>
    <property type="match status" value="1"/>
</dbReference>
<dbReference type="Gene3D" id="3.90.1320.10">
    <property type="entry name" value="Outer-capsid protein sigma 3, large lobe"/>
    <property type="match status" value="1"/>
</dbReference>
<name>A0AAW2PXW6_SESRA</name>
<reference evidence="3" key="1">
    <citation type="submission" date="2020-06" db="EMBL/GenBank/DDBJ databases">
        <authorList>
            <person name="Li T."/>
            <person name="Hu X."/>
            <person name="Zhang T."/>
            <person name="Song X."/>
            <person name="Zhang H."/>
            <person name="Dai N."/>
            <person name="Sheng W."/>
            <person name="Hou X."/>
            <person name="Wei L."/>
        </authorList>
    </citation>
    <scope>NUCLEOTIDE SEQUENCE</scope>
    <source>
        <strain evidence="3">G02</strain>
        <tissue evidence="3">Leaf</tissue>
    </source>
</reference>
<organism evidence="3">
    <name type="scientific">Sesamum radiatum</name>
    <name type="common">Black benniseed</name>
    <dbReference type="NCBI Taxonomy" id="300843"/>
    <lineage>
        <taxon>Eukaryota</taxon>
        <taxon>Viridiplantae</taxon>
        <taxon>Streptophyta</taxon>
        <taxon>Embryophyta</taxon>
        <taxon>Tracheophyta</taxon>
        <taxon>Spermatophyta</taxon>
        <taxon>Magnoliopsida</taxon>
        <taxon>eudicotyledons</taxon>
        <taxon>Gunneridae</taxon>
        <taxon>Pentapetalae</taxon>
        <taxon>asterids</taxon>
        <taxon>lamiids</taxon>
        <taxon>Lamiales</taxon>
        <taxon>Pedaliaceae</taxon>
        <taxon>Sesamum</taxon>
    </lineage>
</organism>
<comment type="caution">
    <text evidence="3">The sequence shown here is derived from an EMBL/GenBank/DDBJ whole genome shotgun (WGS) entry which is preliminary data.</text>
</comment>
<proteinExistence type="predicted"/>
<sequence>MLWKSKKGCPKGTIPIRRTTNDHMNLTNNSWDHSLSHSGNGIDNPKLHSGGQYSSAVIFVEGGGNQIQAGWTVNPTLYGDYQTRFYSGWTEAGVGWWLGAGPARKFIGYWPVKLFNSIQDHADSLRLGGQVFTPPSDDVRPQMGSGKFVNGQYDKTCYMRRVGIIDDTRVKVITDIDNSYVSGTESRCFYAGDNSFKNEINRYSFVFGGRGGKDEHGCEF</sequence>
<dbReference type="InterPro" id="IPR053168">
    <property type="entry name" value="Glutamic_endopeptidase"/>
</dbReference>
<feature type="domain" description="Neprosin PEP catalytic" evidence="2">
    <location>
        <begin position="1"/>
        <end position="219"/>
    </location>
</feature>
<feature type="region of interest" description="Disordered" evidence="1">
    <location>
        <begin position="1"/>
        <end position="20"/>
    </location>
</feature>
<dbReference type="EMBL" id="JACGWJ010000016">
    <property type="protein sequence ID" value="KAL0360359.1"/>
    <property type="molecule type" value="Genomic_DNA"/>
</dbReference>